<evidence type="ECO:0000313" key="1">
    <source>
        <dbReference type="Proteomes" id="UP000095283"/>
    </source>
</evidence>
<evidence type="ECO:0000313" key="2">
    <source>
        <dbReference type="WBParaSite" id="Hba_16780"/>
    </source>
</evidence>
<name>A0A1I7XGB2_HETBA</name>
<dbReference type="WBParaSite" id="Hba_16780">
    <property type="protein sequence ID" value="Hba_16780"/>
    <property type="gene ID" value="Hba_16780"/>
</dbReference>
<sequence>MKIININIVDVIGKTIYAAGSALAWALLGVRSESEDTVKHAAIEEQEREFHKFIREQIVKMFEFEFFFRRYFGYIFYYTIPPLK</sequence>
<dbReference type="AlphaFoldDB" id="A0A1I7XGB2"/>
<proteinExistence type="predicted"/>
<accession>A0A1I7XGB2</accession>
<organism evidence="1 2">
    <name type="scientific">Heterorhabditis bacteriophora</name>
    <name type="common">Entomopathogenic nematode worm</name>
    <dbReference type="NCBI Taxonomy" id="37862"/>
    <lineage>
        <taxon>Eukaryota</taxon>
        <taxon>Metazoa</taxon>
        <taxon>Ecdysozoa</taxon>
        <taxon>Nematoda</taxon>
        <taxon>Chromadorea</taxon>
        <taxon>Rhabditida</taxon>
        <taxon>Rhabditina</taxon>
        <taxon>Rhabditomorpha</taxon>
        <taxon>Strongyloidea</taxon>
        <taxon>Heterorhabditidae</taxon>
        <taxon>Heterorhabditis</taxon>
    </lineage>
</organism>
<reference evidence="2" key="1">
    <citation type="submission" date="2016-11" db="UniProtKB">
        <authorList>
            <consortium name="WormBaseParasite"/>
        </authorList>
    </citation>
    <scope>IDENTIFICATION</scope>
</reference>
<dbReference type="Proteomes" id="UP000095283">
    <property type="component" value="Unplaced"/>
</dbReference>
<protein>
    <submittedName>
        <fullName evidence="2">Uncharacterized protein</fullName>
    </submittedName>
</protein>
<keyword evidence="1" id="KW-1185">Reference proteome</keyword>